<dbReference type="GO" id="GO:0003796">
    <property type="term" value="F:lysozyme activity"/>
    <property type="evidence" value="ECO:0007669"/>
    <property type="project" value="InterPro"/>
</dbReference>
<dbReference type="EMBL" id="CP002456">
    <property type="protein sequence ID" value="ADU90982.1"/>
    <property type="molecule type" value="Genomic_DNA"/>
</dbReference>
<dbReference type="InterPro" id="IPR036366">
    <property type="entry name" value="PGBDSf"/>
</dbReference>
<name>A0A654KEZ2_TAYEM</name>
<sequence>MDNKFKINQSVGIKGVNNPKDVEEIQLLLQKNGYCNIGIDGKVGNKTIQAIKDFQAKNNINTSGLIVPNQKILNETPPEPRYLPKQYNDSLIPVKSGQFTFDQEGIDRRTSVLFSRVIHQPTIGSGVTIGRGHDMKYRTPCEIRKDLERAGIPSEQAKLISKAALMSGIEAKIFVKNNKHKIGEISNLQQTNLFNLIYPLYVKETKRFFLNKIRNLSLVKATTNNLYNTTSNIHEEIWDLLDENIKIVLIDMKYQGVLYSNFMREFVNSDERKKYLYSYLERQYMGSHENRWLNRMKLLK</sequence>
<keyword evidence="1" id="KW-0929">Antimicrobial</keyword>
<evidence type="ECO:0000313" key="4">
    <source>
        <dbReference type="EMBL" id="ADU90982.1"/>
    </source>
</evidence>
<dbReference type="CDD" id="cd16903">
    <property type="entry name" value="pesticin_lyz-like"/>
    <property type="match status" value="1"/>
</dbReference>
<dbReference type="InterPro" id="IPR023347">
    <property type="entry name" value="Lysozyme_dom_sf"/>
</dbReference>
<evidence type="ECO:0000256" key="2">
    <source>
        <dbReference type="ARBA" id="ARBA00022638"/>
    </source>
</evidence>
<evidence type="ECO:0000259" key="3">
    <source>
        <dbReference type="Pfam" id="PF01471"/>
    </source>
</evidence>
<dbReference type="SUPFAM" id="SSF47090">
    <property type="entry name" value="PGBD-like"/>
    <property type="match status" value="1"/>
</dbReference>
<dbReference type="InterPro" id="IPR002477">
    <property type="entry name" value="Peptidoglycan-bd-like"/>
</dbReference>
<dbReference type="AlphaFoldDB" id="A0A654KEZ2"/>
<dbReference type="InterPro" id="IPR036365">
    <property type="entry name" value="PGBD-like_sf"/>
</dbReference>
<dbReference type="Gene3D" id="1.10.101.10">
    <property type="entry name" value="PGBD-like superfamily/PGBD"/>
    <property type="match status" value="1"/>
</dbReference>
<reference evidence="4 5" key="1">
    <citation type="journal article" date="2011" name="J. Bacteriol.">
        <title>Genome sequence of Taylorella equigenitalis MCE9, the causative agent of contagious equine metritis.</title>
        <authorList>
            <person name="Hebert L."/>
            <person name="Moumen B."/>
            <person name="Duquesne F."/>
            <person name="Breuil M.F."/>
            <person name="Laugier C."/>
            <person name="Batto J.M."/>
            <person name="Renault P."/>
            <person name="Petry S."/>
        </authorList>
    </citation>
    <scope>NUCLEOTIDE SEQUENCE [LARGE SCALE GENOMIC DNA]</scope>
    <source>
        <strain evidence="4 5">MCE9</strain>
    </source>
</reference>
<feature type="domain" description="Peptidoglycan binding-like" evidence="3">
    <location>
        <begin position="20"/>
        <end position="64"/>
    </location>
</feature>
<evidence type="ECO:0000256" key="1">
    <source>
        <dbReference type="ARBA" id="ARBA00022529"/>
    </source>
</evidence>
<keyword evidence="2" id="KW-0081">Bacteriolytic enzyme</keyword>
<proteinExistence type="predicted"/>
<dbReference type="Gene3D" id="1.10.530.40">
    <property type="match status" value="1"/>
</dbReference>
<accession>A0A654KEZ2</accession>
<gene>
    <name evidence="4" type="ordered locus">TEQUI_0023</name>
</gene>
<organism evidence="4 5">
    <name type="scientific">Taylorella equigenitalis (strain MCE9)</name>
    <dbReference type="NCBI Taxonomy" id="937774"/>
    <lineage>
        <taxon>Bacteria</taxon>
        <taxon>Pseudomonadati</taxon>
        <taxon>Pseudomonadota</taxon>
        <taxon>Betaproteobacteria</taxon>
        <taxon>Burkholderiales</taxon>
        <taxon>Alcaligenaceae</taxon>
        <taxon>Taylorella</taxon>
    </lineage>
</organism>
<dbReference type="GO" id="GO:0031640">
    <property type="term" value="P:killing of cells of another organism"/>
    <property type="evidence" value="ECO:0007669"/>
    <property type="project" value="UniProtKB-KW"/>
</dbReference>
<dbReference type="Pfam" id="PF01471">
    <property type="entry name" value="PG_binding_1"/>
    <property type="match status" value="1"/>
</dbReference>
<dbReference type="GO" id="GO:0042742">
    <property type="term" value="P:defense response to bacterium"/>
    <property type="evidence" value="ECO:0007669"/>
    <property type="project" value="UniProtKB-KW"/>
</dbReference>
<dbReference type="KEGG" id="teq:TEQUI_0023"/>
<evidence type="ECO:0000313" key="5">
    <source>
        <dbReference type="Proteomes" id="UP000007472"/>
    </source>
</evidence>
<protein>
    <submittedName>
        <fullName evidence="4">EF hand domain protein</fullName>
    </submittedName>
</protein>
<dbReference type="Proteomes" id="UP000007472">
    <property type="component" value="Chromosome"/>
</dbReference>